<keyword evidence="1" id="KW-0805">Transcription regulation</keyword>
<dbReference type="KEGG" id="tpty:NCTC11468_00964"/>
<dbReference type="AlphaFoldDB" id="A0A2X5R2G5"/>
<dbReference type="InterPro" id="IPR000792">
    <property type="entry name" value="Tscrpt_reg_LuxR_C"/>
</dbReference>
<dbReference type="PANTHER" id="PTHR44688">
    <property type="entry name" value="DNA-BINDING TRANSCRIPTIONAL ACTIVATOR DEVR_DOSR"/>
    <property type="match status" value="1"/>
</dbReference>
<evidence type="ECO:0000313" key="6">
    <source>
        <dbReference type="Proteomes" id="UP000248758"/>
    </source>
</evidence>
<evidence type="ECO:0000256" key="2">
    <source>
        <dbReference type="ARBA" id="ARBA00023125"/>
    </source>
</evidence>
<feature type="domain" description="HTH luxR-type" evidence="4">
    <location>
        <begin position="42"/>
        <end position="107"/>
    </location>
</feature>
<protein>
    <submittedName>
        <fullName evidence="5">Transcriptional regulatory protein uhpA</fullName>
    </submittedName>
</protein>
<evidence type="ECO:0000259" key="4">
    <source>
        <dbReference type="PROSITE" id="PS50043"/>
    </source>
</evidence>
<dbReference type="RefSeq" id="WP_111678433.1">
    <property type="nucleotide sequence ID" value="NZ_LS483499.1"/>
</dbReference>
<dbReference type="GO" id="GO:0003677">
    <property type="term" value="F:DNA binding"/>
    <property type="evidence" value="ECO:0007669"/>
    <property type="project" value="UniProtKB-KW"/>
</dbReference>
<dbReference type="PANTHER" id="PTHR44688:SF16">
    <property type="entry name" value="DNA-BINDING TRANSCRIPTIONAL ACTIVATOR DEVR_DOSR"/>
    <property type="match status" value="1"/>
</dbReference>
<dbReference type="PRINTS" id="PR00038">
    <property type="entry name" value="HTHLUXR"/>
</dbReference>
<dbReference type="InterPro" id="IPR036388">
    <property type="entry name" value="WH-like_DNA-bd_sf"/>
</dbReference>
<evidence type="ECO:0000256" key="1">
    <source>
        <dbReference type="ARBA" id="ARBA00023015"/>
    </source>
</evidence>
<evidence type="ECO:0000256" key="3">
    <source>
        <dbReference type="ARBA" id="ARBA00023163"/>
    </source>
</evidence>
<dbReference type="Proteomes" id="UP000248758">
    <property type="component" value="Chromosome 1"/>
</dbReference>
<dbReference type="Pfam" id="PF00196">
    <property type="entry name" value="GerE"/>
    <property type="match status" value="1"/>
</dbReference>
<name>A0A2X5R2G5_9GAMM</name>
<keyword evidence="2" id="KW-0238">DNA-binding</keyword>
<dbReference type="PROSITE" id="PS50043">
    <property type="entry name" value="HTH_LUXR_2"/>
    <property type="match status" value="1"/>
</dbReference>
<keyword evidence="3" id="KW-0804">Transcription</keyword>
<dbReference type="SUPFAM" id="SSF46894">
    <property type="entry name" value="C-terminal effector domain of the bipartite response regulators"/>
    <property type="match status" value="1"/>
</dbReference>
<dbReference type="EMBL" id="LS483499">
    <property type="protein sequence ID" value="SQK72875.1"/>
    <property type="molecule type" value="Genomic_DNA"/>
</dbReference>
<dbReference type="CDD" id="cd06170">
    <property type="entry name" value="LuxR_C_like"/>
    <property type="match status" value="1"/>
</dbReference>
<sequence>MTLHVPFLSRKCPVDDFSLKIKKILSIATASMGLPLTDSLSKLSGYRQLSDTEYQVMILIGRGMTCQDISRALNRSEKTISAHYRNVSRKMGAANRAEFYRYAFFISRSGGDRKNTLFL</sequence>
<proteinExistence type="predicted"/>
<accession>A0A2X5R2G5</accession>
<organism evidence="5 6">
    <name type="scientific">Tatumella ptyseos</name>
    <dbReference type="NCBI Taxonomy" id="82987"/>
    <lineage>
        <taxon>Bacteria</taxon>
        <taxon>Pseudomonadati</taxon>
        <taxon>Pseudomonadota</taxon>
        <taxon>Gammaproteobacteria</taxon>
        <taxon>Enterobacterales</taxon>
        <taxon>Erwiniaceae</taxon>
        <taxon>Tatumella</taxon>
    </lineage>
</organism>
<reference evidence="5 6" key="1">
    <citation type="submission" date="2018-06" db="EMBL/GenBank/DDBJ databases">
        <authorList>
            <consortium name="Pathogen Informatics"/>
            <person name="Doyle S."/>
        </authorList>
    </citation>
    <scope>NUCLEOTIDE SEQUENCE [LARGE SCALE GENOMIC DNA]</scope>
    <source>
        <strain evidence="5 6">NCTC11468</strain>
    </source>
</reference>
<gene>
    <name evidence="5" type="primary">uhpA</name>
    <name evidence="5" type="ORF">NCTC11468_00964</name>
</gene>
<dbReference type="GO" id="GO:0006355">
    <property type="term" value="P:regulation of DNA-templated transcription"/>
    <property type="evidence" value="ECO:0007669"/>
    <property type="project" value="InterPro"/>
</dbReference>
<dbReference type="Gene3D" id="1.10.10.10">
    <property type="entry name" value="Winged helix-like DNA-binding domain superfamily/Winged helix DNA-binding domain"/>
    <property type="match status" value="1"/>
</dbReference>
<evidence type="ECO:0000313" key="5">
    <source>
        <dbReference type="EMBL" id="SQK72875.1"/>
    </source>
</evidence>
<dbReference type="SMART" id="SM00421">
    <property type="entry name" value="HTH_LUXR"/>
    <property type="match status" value="1"/>
</dbReference>
<dbReference type="InterPro" id="IPR016032">
    <property type="entry name" value="Sig_transdc_resp-reg_C-effctor"/>
</dbReference>